<dbReference type="InterPro" id="IPR035983">
    <property type="entry name" value="Hect_E3_ubiquitin_ligase"/>
</dbReference>
<dbReference type="FunFam" id="3.30.2410.10:FF:000003">
    <property type="entry name" value="probable E3 ubiquitin-protein ligase HERC4 isoform X1"/>
    <property type="match status" value="1"/>
</dbReference>
<dbReference type="Proteomes" id="UP000078550">
    <property type="component" value="Unassembled WGS sequence"/>
</dbReference>
<evidence type="ECO:0000256" key="5">
    <source>
        <dbReference type="PROSITE-ProRule" id="PRU00104"/>
    </source>
</evidence>
<feature type="compositionally biased region" description="Low complexity" evidence="6">
    <location>
        <begin position="265"/>
        <end position="287"/>
    </location>
</feature>
<organism evidence="9 12">
    <name type="scientific">Plasmodium ovale wallikeri</name>
    <dbReference type="NCBI Taxonomy" id="864142"/>
    <lineage>
        <taxon>Eukaryota</taxon>
        <taxon>Sar</taxon>
        <taxon>Alveolata</taxon>
        <taxon>Apicomplexa</taxon>
        <taxon>Aconoidasida</taxon>
        <taxon>Haemosporida</taxon>
        <taxon>Plasmodiidae</taxon>
        <taxon>Plasmodium</taxon>
        <taxon>Plasmodium (Plasmodium)</taxon>
    </lineage>
</organism>
<protein>
    <recommendedName>
        <fullName evidence="2">HECT-type E3 ubiquitin transferase</fullName>
        <ecNumber evidence="2">2.3.2.26</ecNumber>
    </recommendedName>
</protein>
<evidence type="ECO:0000256" key="1">
    <source>
        <dbReference type="ARBA" id="ARBA00000885"/>
    </source>
</evidence>
<keyword evidence="7" id="KW-1133">Transmembrane helix</keyword>
<reference evidence="11 12" key="1">
    <citation type="submission" date="2016-05" db="EMBL/GenBank/DDBJ databases">
        <authorList>
            <person name="Naeem Raeece"/>
        </authorList>
    </citation>
    <scope>NUCLEOTIDE SEQUENCE [LARGE SCALE GENOMIC DNA]</scope>
</reference>
<comment type="catalytic activity">
    <reaction evidence="1">
        <text>S-ubiquitinyl-[E2 ubiquitin-conjugating enzyme]-L-cysteine + [acceptor protein]-L-lysine = [E2 ubiquitin-conjugating enzyme]-L-cysteine + N(6)-ubiquitinyl-[acceptor protein]-L-lysine.</text>
        <dbReference type="EC" id="2.3.2.26"/>
    </reaction>
</comment>
<feature type="domain" description="HECT" evidence="8">
    <location>
        <begin position="1194"/>
        <end position="1649"/>
    </location>
</feature>
<feature type="region of interest" description="Disordered" evidence="6">
    <location>
        <begin position="649"/>
        <end position="737"/>
    </location>
</feature>
<evidence type="ECO:0000256" key="4">
    <source>
        <dbReference type="ARBA" id="ARBA00022786"/>
    </source>
</evidence>
<dbReference type="EMBL" id="FLRD01000079">
    <property type="protein sequence ID" value="SBT35180.1"/>
    <property type="molecule type" value="Genomic_DNA"/>
</dbReference>
<dbReference type="InterPro" id="IPR044611">
    <property type="entry name" value="E3A/B/C-like"/>
</dbReference>
<accession>A0A1A8YU46</accession>
<feature type="region of interest" description="Disordered" evidence="6">
    <location>
        <begin position="251"/>
        <end position="287"/>
    </location>
</feature>
<evidence type="ECO:0000256" key="7">
    <source>
        <dbReference type="SAM" id="Phobius"/>
    </source>
</evidence>
<dbReference type="Gene3D" id="3.90.1750.10">
    <property type="entry name" value="Hect, E3 ligase catalytic domains"/>
    <property type="match status" value="2"/>
</dbReference>
<evidence type="ECO:0000313" key="11">
    <source>
        <dbReference type="Proteomes" id="UP000078550"/>
    </source>
</evidence>
<dbReference type="SMART" id="SM00119">
    <property type="entry name" value="HECTc"/>
    <property type="match status" value="1"/>
</dbReference>
<feature type="compositionally biased region" description="Low complexity" evidence="6">
    <location>
        <begin position="658"/>
        <end position="695"/>
    </location>
</feature>
<evidence type="ECO:0000256" key="3">
    <source>
        <dbReference type="ARBA" id="ARBA00022679"/>
    </source>
</evidence>
<evidence type="ECO:0000313" key="10">
    <source>
        <dbReference type="EMBL" id="SBT35626.1"/>
    </source>
</evidence>
<keyword evidence="9" id="KW-0436">Ligase</keyword>
<keyword evidence="12" id="KW-1185">Reference proteome</keyword>
<dbReference type="PANTHER" id="PTHR45700">
    <property type="entry name" value="UBIQUITIN-PROTEIN LIGASE E3C"/>
    <property type="match status" value="1"/>
</dbReference>
<feature type="region of interest" description="Disordered" evidence="6">
    <location>
        <begin position="932"/>
        <end position="964"/>
    </location>
</feature>
<dbReference type="Gene3D" id="3.30.2410.10">
    <property type="entry name" value="Hect, E3 ligase catalytic domain"/>
    <property type="match status" value="1"/>
</dbReference>
<dbReference type="EMBL" id="FLRE01000104">
    <property type="protein sequence ID" value="SBT35626.1"/>
    <property type="molecule type" value="Genomic_DNA"/>
</dbReference>
<gene>
    <name evidence="9" type="ORF">POVWA1_026090</name>
    <name evidence="10" type="ORF">POVWA2_025920</name>
</gene>
<dbReference type="GO" id="GO:0006511">
    <property type="term" value="P:ubiquitin-dependent protein catabolic process"/>
    <property type="evidence" value="ECO:0007669"/>
    <property type="project" value="TreeGrafter"/>
</dbReference>
<evidence type="ECO:0000256" key="2">
    <source>
        <dbReference type="ARBA" id="ARBA00012485"/>
    </source>
</evidence>
<dbReference type="Pfam" id="PF00632">
    <property type="entry name" value="HECT"/>
    <property type="match status" value="1"/>
</dbReference>
<feature type="active site" description="Glycyl thioester intermediate" evidence="5">
    <location>
        <position position="1617"/>
    </location>
</feature>
<dbReference type="GO" id="GO:0061630">
    <property type="term" value="F:ubiquitin protein ligase activity"/>
    <property type="evidence" value="ECO:0007669"/>
    <property type="project" value="UniProtKB-EC"/>
</dbReference>
<feature type="transmembrane region" description="Helical" evidence="7">
    <location>
        <begin position="803"/>
        <end position="827"/>
    </location>
</feature>
<evidence type="ECO:0000259" key="8">
    <source>
        <dbReference type="PROSITE" id="PS50237"/>
    </source>
</evidence>
<dbReference type="GO" id="GO:0000209">
    <property type="term" value="P:protein polyubiquitination"/>
    <property type="evidence" value="ECO:0007669"/>
    <property type="project" value="InterPro"/>
</dbReference>
<dbReference type="PROSITE" id="PS50237">
    <property type="entry name" value="HECT"/>
    <property type="match status" value="1"/>
</dbReference>
<keyword evidence="7" id="KW-0472">Membrane</keyword>
<keyword evidence="7" id="KW-0812">Transmembrane</keyword>
<feature type="compositionally biased region" description="Low complexity" evidence="6">
    <location>
        <begin position="706"/>
        <end position="723"/>
    </location>
</feature>
<dbReference type="InterPro" id="IPR000569">
    <property type="entry name" value="HECT_dom"/>
</dbReference>
<dbReference type="PANTHER" id="PTHR45700:SF2">
    <property type="entry name" value="UBIQUITIN-PROTEIN LIGASE E3C"/>
    <property type="match status" value="1"/>
</dbReference>
<dbReference type="SUPFAM" id="SSF56204">
    <property type="entry name" value="Hect, E3 ligase catalytic domain"/>
    <property type="match status" value="1"/>
</dbReference>
<sequence length="1649" mass="190694">MFNGESKNRSINLSGKKYVILNKDSFIEKAKREKEITLTLSKRKNAFRVISNYVSFIKCIEIRRKEIDNVLSKRINDIIFLEKIVSPDIYRKALKICLYDFSIQSTFLYSKINCYTYYKYGCFNDIYPPLRNLLNVLKLYDKENILDEDSPSRGNETDERCGNKCAKDENENMSLTHGCHGDIAESADNRLQLGKSNEHNVQGETGYKLMNQFFYRHVKEIDILVHHLDVLLGNYAMYGLNIYGEYLEGEEVENRRNRRDRRASIGRGSNSNSSSSSSSRSSSSDGSVGNIPHLFYLYNFLLNNRFAEQLGSKVSRRPGEKNKGFFLGQTSESLRRVSDYIVLTIEGLISAVRRILICYGRKNIVARCASTKVMMHLCDIIYVYFYIIKIKKSEIKKDYIVDLKSKISMLLKYVLLQIPHMKDSYYLFISFFKYTIFDIFTCDKELKEELQILKMLLIKIVNSTYNGVNIMSSLIYNYHNKGISNSKFYLYNQESYDQKHISGVNCFKNVLLFILTNAEIMNDNVIDILLEIYLYLPFKFHPYIYLVSDMKENNAVGKNDNGQSHGKEFEDISQRNYSGRGRSLELGYYYNKSIIDRLLCICKGNGFYKLDALLFMLLPFRSVHCGVYNQYRNYHDYVKNVRNGAQEEADRTCDSALPSQSIYPPSQSIYPPSQKTYPPSQSIYPPSQSIYPPSQNTYPPPQNIYPPSQSTCPPSQSTCPPSQKSRQPSQHRQGGAPFCLDNLVAGRGKRGKREDMLHDGILLQIKKILVQHEIHIFLLKKIYLFWMYNCKLNETVFFKQLLFFPYFDTTALSIYITSFCFLLHYYIIANMYTKLIDIKNFKIGKSFMVNTCFKKVSKLLVFSLWIVLKRSIDAINFELSNGYIHKRGKKMEDVIDDIADEDIYNDEDEECEKEMYRREEEDIERIDDSLLEEESQLEDPPLSNFRDLQVLPDEENDDRRDPDVQIRDASSTLKWLESLDEHSPGMNEYKEETINSECALHMDNIQSEGIRINTGNNFGNFSSSVGGDGAQTSTMISYYLYSYDRRGLCYILPQLLRRLYEVNTYIGVFEEEDFFVIKETFNLLRNRFNIIGESNNINPSSSNYDEDSSVFIEKNDIYLNHNIKYVNVLANYLLRYAPFTLPFDDRILIFYNLRNKSKENIRDDTLFNFLEIRHNLIRRSNILEDAFITLNKLDSTQLKQNIRIAFTDKNGNEETGIDGGGLFKEFIILLCRELFHTNFILFQTSKNNSLFPKTYKIMDNLHLYQFSGKIVGKAIYERILIESVFNQLFLNLLLYDEININDIYYIDENVFNSLLYIQNAKNVDNLSLTFCTYEKNSPDVGDAKQYEFVKNYFLQLANRTGATTNRGTGSYSSGGYDMSLSGNVNTFFSIMDNLDSLISTLDRNLTSISRNGMQSSWVGSGVGSGVGVGSFVSNDMSGDNLDDARDVRGEGGQASAETHEKDNIECVDLVEGGRNIPVNDQNKRLYIKLYINYKYNILIKRKTMFFLKGLSQLIPLKWLKLFNANELKTLISGNDKCFDVNDLRKNVVYGGGYNENSKTVLNLFEILNTFSPKEKSLFLMFVTSCSRSPLLGFQELHPKFCIFRVMDYNRLPTASTCVNLLKLPDYLTKEALYKNLITAIHGTQGFDLS</sequence>
<name>A0A1A8YU46_PLAOA</name>
<keyword evidence="3" id="KW-0808">Transferase</keyword>
<dbReference type="GO" id="GO:0016874">
    <property type="term" value="F:ligase activity"/>
    <property type="evidence" value="ECO:0007669"/>
    <property type="project" value="UniProtKB-KW"/>
</dbReference>
<evidence type="ECO:0000256" key="6">
    <source>
        <dbReference type="SAM" id="MobiDB-lite"/>
    </source>
</evidence>
<dbReference type="Proteomes" id="UP000078555">
    <property type="component" value="Unassembled WGS sequence"/>
</dbReference>
<evidence type="ECO:0000313" key="12">
    <source>
        <dbReference type="Proteomes" id="UP000078555"/>
    </source>
</evidence>
<dbReference type="EC" id="2.3.2.26" evidence="2"/>
<reference evidence="9" key="2">
    <citation type="submission" date="2016-05" db="EMBL/GenBank/DDBJ databases">
        <authorList>
            <person name="Lavstsen T."/>
            <person name="Jespersen J.S."/>
        </authorList>
    </citation>
    <scope>NUCLEOTIDE SEQUENCE [LARGE SCALE GENOMIC DNA]</scope>
</reference>
<keyword evidence="4 5" id="KW-0833">Ubl conjugation pathway</keyword>
<proteinExistence type="predicted"/>
<evidence type="ECO:0000313" key="9">
    <source>
        <dbReference type="EMBL" id="SBT35180.1"/>
    </source>
</evidence>
<dbReference type="Gene3D" id="3.30.2160.10">
    <property type="entry name" value="Hect, E3 ligase catalytic domain"/>
    <property type="match status" value="2"/>
</dbReference>
<feature type="transmembrane region" description="Helical" evidence="7">
    <location>
        <begin position="847"/>
        <end position="868"/>
    </location>
</feature>